<sequence>MTQVNLPYEEGDISSSRIQKVTPRPSRLGPSTGNSIRSQFGPMLLMVFKGQSKVRLLPLGRLRSRKTKNPSLHPLEKKATTDVS</sequence>
<feature type="region of interest" description="Disordered" evidence="1">
    <location>
        <begin position="60"/>
        <end position="84"/>
    </location>
</feature>
<keyword evidence="3" id="KW-1185">Reference proteome</keyword>
<reference evidence="2" key="1">
    <citation type="submission" date="2017-07" db="EMBL/GenBank/DDBJ databases">
        <title>Taro Niue Genome Assembly and Annotation.</title>
        <authorList>
            <person name="Atibalentja N."/>
            <person name="Keating K."/>
            <person name="Fields C.J."/>
        </authorList>
    </citation>
    <scope>NUCLEOTIDE SEQUENCE</scope>
    <source>
        <strain evidence="2">Niue_2</strain>
        <tissue evidence="2">Leaf</tissue>
    </source>
</reference>
<evidence type="ECO:0000313" key="2">
    <source>
        <dbReference type="EMBL" id="MQL94615.1"/>
    </source>
</evidence>
<feature type="compositionally biased region" description="Basic and acidic residues" evidence="1">
    <location>
        <begin position="74"/>
        <end position="84"/>
    </location>
</feature>
<dbReference type="AlphaFoldDB" id="A0A843VFA9"/>
<evidence type="ECO:0000256" key="1">
    <source>
        <dbReference type="SAM" id="MobiDB-lite"/>
    </source>
</evidence>
<accession>A0A843VFA9</accession>
<evidence type="ECO:0000313" key="3">
    <source>
        <dbReference type="Proteomes" id="UP000652761"/>
    </source>
</evidence>
<protein>
    <submittedName>
        <fullName evidence="2">Uncharacterized protein</fullName>
    </submittedName>
</protein>
<feature type="region of interest" description="Disordered" evidence="1">
    <location>
        <begin position="1"/>
        <end position="36"/>
    </location>
</feature>
<comment type="caution">
    <text evidence="2">The sequence shown here is derived from an EMBL/GenBank/DDBJ whole genome shotgun (WGS) entry which is preliminary data.</text>
</comment>
<proteinExistence type="predicted"/>
<organism evidence="2 3">
    <name type="scientific">Colocasia esculenta</name>
    <name type="common">Wild taro</name>
    <name type="synonym">Arum esculentum</name>
    <dbReference type="NCBI Taxonomy" id="4460"/>
    <lineage>
        <taxon>Eukaryota</taxon>
        <taxon>Viridiplantae</taxon>
        <taxon>Streptophyta</taxon>
        <taxon>Embryophyta</taxon>
        <taxon>Tracheophyta</taxon>
        <taxon>Spermatophyta</taxon>
        <taxon>Magnoliopsida</taxon>
        <taxon>Liliopsida</taxon>
        <taxon>Araceae</taxon>
        <taxon>Aroideae</taxon>
        <taxon>Colocasieae</taxon>
        <taxon>Colocasia</taxon>
    </lineage>
</organism>
<gene>
    <name evidence="2" type="ORF">Taro_027269</name>
</gene>
<dbReference type="Proteomes" id="UP000652761">
    <property type="component" value="Unassembled WGS sequence"/>
</dbReference>
<dbReference type="EMBL" id="NMUH01001695">
    <property type="protein sequence ID" value="MQL94615.1"/>
    <property type="molecule type" value="Genomic_DNA"/>
</dbReference>
<name>A0A843VFA9_COLES</name>